<protein>
    <submittedName>
        <fullName evidence="1">Uncharacterized protein</fullName>
    </submittedName>
</protein>
<gene>
    <name evidence="1" type="ORF">K488DRAFT_70745</name>
</gene>
<name>A0ACB8QKG7_9AGAM</name>
<evidence type="ECO:0000313" key="2">
    <source>
        <dbReference type="Proteomes" id="UP000814128"/>
    </source>
</evidence>
<keyword evidence="2" id="KW-1185">Reference proteome</keyword>
<organism evidence="1 2">
    <name type="scientific">Vararia minispora EC-137</name>
    <dbReference type="NCBI Taxonomy" id="1314806"/>
    <lineage>
        <taxon>Eukaryota</taxon>
        <taxon>Fungi</taxon>
        <taxon>Dikarya</taxon>
        <taxon>Basidiomycota</taxon>
        <taxon>Agaricomycotina</taxon>
        <taxon>Agaricomycetes</taxon>
        <taxon>Russulales</taxon>
        <taxon>Lachnocladiaceae</taxon>
        <taxon>Vararia</taxon>
    </lineage>
</organism>
<accession>A0ACB8QKG7</accession>
<comment type="caution">
    <text evidence="1">The sequence shown here is derived from an EMBL/GenBank/DDBJ whole genome shotgun (WGS) entry which is preliminary data.</text>
</comment>
<dbReference type="EMBL" id="MU273550">
    <property type="protein sequence ID" value="KAI0032321.1"/>
    <property type="molecule type" value="Genomic_DNA"/>
</dbReference>
<sequence length="220" mass="24054">MGGGPVILDSEGLGANVPKNKLVDATIASFAAFGGILYGYDAGVTSRIQMMDAWLRQFEMFFVVSGYQRAITIGLQLANFVNNATQTRRDTSTYRNPIGIQFVWATALAVGMAFLPKSLLVGLSRSTAMLQRPTCLLALPRSVVSFTDVEIELKRIPAALQAKEAIGSASLTDCFPLRLLSGANFIFYYGTTYSKQASISSTFPFFNQCCDLHRKHLPCR</sequence>
<reference evidence="1" key="2">
    <citation type="journal article" date="2022" name="New Phytol.">
        <title>Evolutionary transition to the ectomycorrhizal habit in the genomes of a hyperdiverse lineage of mushroom-forming fungi.</title>
        <authorList>
            <person name="Looney B."/>
            <person name="Miyauchi S."/>
            <person name="Morin E."/>
            <person name="Drula E."/>
            <person name="Courty P.E."/>
            <person name="Kohler A."/>
            <person name="Kuo A."/>
            <person name="LaButti K."/>
            <person name="Pangilinan J."/>
            <person name="Lipzen A."/>
            <person name="Riley R."/>
            <person name="Andreopoulos W."/>
            <person name="He G."/>
            <person name="Johnson J."/>
            <person name="Nolan M."/>
            <person name="Tritt A."/>
            <person name="Barry K.W."/>
            <person name="Grigoriev I.V."/>
            <person name="Nagy L.G."/>
            <person name="Hibbett D."/>
            <person name="Henrissat B."/>
            <person name="Matheny P.B."/>
            <person name="Labbe J."/>
            <person name="Martin F.M."/>
        </authorList>
    </citation>
    <scope>NUCLEOTIDE SEQUENCE</scope>
    <source>
        <strain evidence="1">EC-137</strain>
    </source>
</reference>
<evidence type="ECO:0000313" key="1">
    <source>
        <dbReference type="EMBL" id="KAI0032321.1"/>
    </source>
</evidence>
<reference evidence="1" key="1">
    <citation type="submission" date="2021-02" db="EMBL/GenBank/DDBJ databases">
        <authorList>
            <consortium name="DOE Joint Genome Institute"/>
            <person name="Ahrendt S."/>
            <person name="Looney B.P."/>
            <person name="Miyauchi S."/>
            <person name="Morin E."/>
            <person name="Drula E."/>
            <person name="Courty P.E."/>
            <person name="Chicoki N."/>
            <person name="Fauchery L."/>
            <person name="Kohler A."/>
            <person name="Kuo A."/>
            <person name="Labutti K."/>
            <person name="Pangilinan J."/>
            <person name="Lipzen A."/>
            <person name="Riley R."/>
            <person name="Andreopoulos W."/>
            <person name="He G."/>
            <person name="Johnson J."/>
            <person name="Barry K.W."/>
            <person name="Grigoriev I.V."/>
            <person name="Nagy L."/>
            <person name="Hibbett D."/>
            <person name="Henrissat B."/>
            <person name="Matheny P.B."/>
            <person name="Labbe J."/>
            <person name="Martin F."/>
        </authorList>
    </citation>
    <scope>NUCLEOTIDE SEQUENCE</scope>
    <source>
        <strain evidence="1">EC-137</strain>
    </source>
</reference>
<dbReference type="Proteomes" id="UP000814128">
    <property type="component" value="Unassembled WGS sequence"/>
</dbReference>
<proteinExistence type="predicted"/>